<dbReference type="EMBL" id="KL367580">
    <property type="protein sequence ID" value="KFD63113.1"/>
    <property type="molecule type" value="Genomic_DNA"/>
</dbReference>
<evidence type="ECO:0000313" key="3">
    <source>
        <dbReference type="Proteomes" id="UP000030764"/>
    </source>
</evidence>
<proteinExistence type="predicted"/>
<reference evidence="2 3" key="1">
    <citation type="journal article" date="2014" name="Nat. Genet.">
        <title>Genome and transcriptome of the porcine whipworm Trichuris suis.</title>
        <authorList>
            <person name="Jex A.R."/>
            <person name="Nejsum P."/>
            <person name="Schwarz E.M."/>
            <person name="Hu L."/>
            <person name="Young N.D."/>
            <person name="Hall R.S."/>
            <person name="Korhonen P.K."/>
            <person name="Liao S."/>
            <person name="Thamsborg S."/>
            <person name="Xia J."/>
            <person name="Xu P."/>
            <person name="Wang S."/>
            <person name="Scheerlinck J.P."/>
            <person name="Hofmann A."/>
            <person name="Sternberg P.W."/>
            <person name="Wang J."/>
            <person name="Gasser R.B."/>
        </authorList>
    </citation>
    <scope>NUCLEOTIDE SEQUENCE [LARGE SCALE GENOMIC DNA]</scope>
    <source>
        <strain evidence="2">DCEP-RM93F</strain>
        <strain evidence="1">DCEP-RM93M</strain>
    </source>
</reference>
<organism evidence="2">
    <name type="scientific">Trichuris suis</name>
    <name type="common">pig whipworm</name>
    <dbReference type="NCBI Taxonomy" id="68888"/>
    <lineage>
        <taxon>Eukaryota</taxon>
        <taxon>Metazoa</taxon>
        <taxon>Ecdysozoa</taxon>
        <taxon>Nematoda</taxon>
        <taxon>Enoplea</taxon>
        <taxon>Dorylaimia</taxon>
        <taxon>Trichinellida</taxon>
        <taxon>Trichuridae</taxon>
        <taxon>Trichuris</taxon>
    </lineage>
</organism>
<protein>
    <submittedName>
        <fullName evidence="2">Uncharacterized protein</fullName>
    </submittedName>
</protein>
<gene>
    <name evidence="1" type="ORF">M513_13342</name>
    <name evidence="2" type="ORF">M514_13342</name>
</gene>
<dbReference type="AlphaFoldDB" id="A0A085N0W7"/>
<evidence type="ECO:0000313" key="1">
    <source>
        <dbReference type="EMBL" id="KFD45786.1"/>
    </source>
</evidence>
<sequence length="62" mass="7261">MDVWWHATLSNCHASQESQEFVISYGQLQMAWDDPRGSKFYQIPIETACREILLKCVKRTTI</sequence>
<accession>A0A085N0W7</accession>
<keyword evidence="3" id="KW-1185">Reference proteome</keyword>
<dbReference type="Proteomes" id="UP000030758">
    <property type="component" value="Unassembled WGS sequence"/>
</dbReference>
<dbReference type="Proteomes" id="UP000030764">
    <property type="component" value="Unassembled WGS sequence"/>
</dbReference>
<name>A0A085N0W7_9BILA</name>
<evidence type="ECO:0000313" key="2">
    <source>
        <dbReference type="EMBL" id="KFD63113.1"/>
    </source>
</evidence>
<dbReference type="EMBL" id="KL363428">
    <property type="protein sequence ID" value="KFD45786.1"/>
    <property type="molecule type" value="Genomic_DNA"/>
</dbReference>